<evidence type="ECO:0000313" key="2">
    <source>
        <dbReference type="EMBL" id="MCX2818065.1"/>
    </source>
</evidence>
<keyword evidence="1" id="KW-0472">Membrane</keyword>
<sequence length="219" mass="23969">MIRSITSLIRAVGNDDGRTVEYWTSIEDSRSAEAEQLQPGESLSVNFSADVPELLESINEIQTDLGATPGQVQVLVSATSAIETRVAGENFSEARNETLVIKPGAGTYSVAPRTDGRRSYPSTETVVNEVEPSFLEAYVSFIVAFFCIFGASATFVARRQGVFDLPTETVERLESDKERDEFDDWISRGSVSRFDADGEVRLDSLEDIVDGSGESPYMS</sequence>
<protein>
    <submittedName>
        <fullName evidence="2">DUF5305 family protein</fullName>
    </submittedName>
</protein>
<evidence type="ECO:0000256" key="1">
    <source>
        <dbReference type="SAM" id="Phobius"/>
    </source>
</evidence>
<gene>
    <name evidence="2" type="ORF">EGH25_01685</name>
</gene>
<dbReference type="InterPro" id="IPR035185">
    <property type="entry name" value="DUF5305"/>
</dbReference>
<dbReference type="AlphaFoldDB" id="A0A9Q4C329"/>
<dbReference type="RefSeq" id="WP_266085684.1">
    <property type="nucleotide sequence ID" value="NZ_RKLV01000001.1"/>
</dbReference>
<keyword evidence="1" id="KW-0812">Transmembrane</keyword>
<proteinExistence type="predicted"/>
<dbReference type="Proteomes" id="UP001149411">
    <property type="component" value="Unassembled WGS sequence"/>
</dbReference>
<organism evidence="2 3">
    <name type="scientific">Halorutilus salinus</name>
    <dbReference type="NCBI Taxonomy" id="2487751"/>
    <lineage>
        <taxon>Archaea</taxon>
        <taxon>Methanobacteriati</taxon>
        <taxon>Methanobacteriota</taxon>
        <taxon>Stenosarchaea group</taxon>
        <taxon>Halobacteria</taxon>
        <taxon>Halorutilales</taxon>
        <taxon>Halorutilaceae</taxon>
        <taxon>Halorutilus</taxon>
    </lineage>
</organism>
<reference evidence="2" key="1">
    <citation type="submission" date="2022-09" db="EMBL/GenBank/DDBJ databases">
        <title>Haloadaptaus new haloarchaeum isolated from saline soil.</title>
        <authorList>
            <person name="Duran-Viseras A."/>
            <person name="Sanchez-Porro C."/>
            <person name="Ventosa A."/>
        </authorList>
    </citation>
    <scope>NUCLEOTIDE SEQUENCE</scope>
    <source>
        <strain evidence="2">F3-133</strain>
    </source>
</reference>
<name>A0A9Q4C329_9EURY</name>
<feature type="transmembrane region" description="Helical" evidence="1">
    <location>
        <begin position="137"/>
        <end position="157"/>
    </location>
</feature>
<keyword evidence="1" id="KW-1133">Transmembrane helix</keyword>
<comment type="caution">
    <text evidence="2">The sequence shown here is derived from an EMBL/GenBank/DDBJ whole genome shotgun (WGS) entry which is preliminary data.</text>
</comment>
<keyword evidence="3" id="KW-1185">Reference proteome</keyword>
<dbReference type="EMBL" id="RKLV01000001">
    <property type="protein sequence ID" value="MCX2818065.1"/>
    <property type="molecule type" value="Genomic_DNA"/>
</dbReference>
<dbReference type="Pfam" id="PF17231">
    <property type="entry name" value="DUF5305"/>
    <property type="match status" value="1"/>
</dbReference>
<evidence type="ECO:0000313" key="3">
    <source>
        <dbReference type="Proteomes" id="UP001149411"/>
    </source>
</evidence>
<accession>A0A9Q4C329</accession>